<dbReference type="PROSITE" id="PS50011">
    <property type="entry name" value="PROTEIN_KINASE_DOM"/>
    <property type="match status" value="1"/>
</dbReference>
<organism evidence="12 13">
    <name type="scientific">Umbelopsis ramanniana AG</name>
    <dbReference type="NCBI Taxonomy" id="1314678"/>
    <lineage>
        <taxon>Eukaryota</taxon>
        <taxon>Fungi</taxon>
        <taxon>Fungi incertae sedis</taxon>
        <taxon>Mucoromycota</taxon>
        <taxon>Mucoromycotina</taxon>
        <taxon>Umbelopsidomycetes</taxon>
        <taxon>Umbelopsidales</taxon>
        <taxon>Umbelopsidaceae</taxon>
        <taxon>Umbelopsis</taxon>
    </lineage>
</organism>
<evidence type="ECO:0000256" key="7">
    <source>
        <dbReference type="ARBA" id="ARBA00047899"/>
    </source>
</evidence>
<evidence type="ECO:0000313" key="12">
    <source>
        <dbReference type="EMBL" id="KAI8578254.1"/>
    </source>
</evidence>
<feature type="domain" description="Protein kinase" evidence="11">
    <location>
        <begin position="17"/>
        <end position="299"/>
    </location>
</feature>
<reference evidence="12" key="1">
    <citation type="submission" date="2021-06" db="EMBL/GenBank/DDBJ databases">
        <authorList>
            <consortium name="DOE Joint Genome Institute"/>
            <person name="Mondo S.J."/>
            <person name="Amses K.R."/>
            <person name="Simmons D.R."/>
            <person name="Longcore J.E."/>
            <person name="Seto K."/>
            <person name="Alves G.H."/>
            <person name="Bonds A.E."/>
            <person name="Quandt C.A."/>
            <person name="Davis W.J."/>
            <person name="Chang Y."/>
            <person name="Letcher P.M."/>
            <person name="Powell M.J."/>
            <person name="Kuo A."/>
            <person name="Labutti K."/>
            <person name="Pangilinan J."/>
            <person name="Andreopoulos W."/>
            <person name="Tritt A."/>
            <person name="Riley R."/>
            <person name="Hundley H."/>
            <person name="Johnson J."/>
            <person name="Lipzen A."/>
            <person name="Barry K."/>
            <person name="Berbee M.L."/>
            <person name="Buchler N.E."/>
            <person name="Grigoriev I.V."/>
            <person name="Spatafora J.W."/>
            <person name="Stajich J.E."/>
            <person name="James T.Y."/>
        </authorList>
    </citation>
    <scope>NUCLEOTIDE SEQUENCE</scope>
    <source>
        <strain evidence="12">AG</strain>
    </source>
</reference>
<evidence type="ECO:0000256" key="8">
    <source>
        <dbReference type="ARBA" id="ARBA00048679"/>
    </source>
</evidence>
<dbReference type="InterPro" id="IPR011009">
    <property type="entry name" value="Kinase-like_dom_sf"/>
</dbReference>
<proteinExistence type="predicted"/>
<comment type="caution">
    <text evidence="12">The sequence shown here is derived from an EMBL/GenBank/DDBJ whole genome shotgun (WGS) entry which is preliminary data.</text>
</comment>
<dbReference type="PANTHER" id="PTHR22967:SF57">
    <property type="entry name" value="AUXILIN, ISOFORM A-RELATED"/>
    <property type="match status" value="1"/>
</dbReference>
<evidence type="ECO:0000256" key="10">
    <source>
        <dbReference type="SAM" id="Phobius"/>
    </source>
</evidence>
<keyword evidence="5" id="KW-0418">Kinase</keyword>
<feature type="region of interest" description="Disordered" evidence="9">
    <location>
        <begin position="295"/>
        <end position="344"/>
    </location>
</feature>
<feature type="transmembrane region" description="Helical" evidence="10">
    <location>
        <begin position="471"/>
        <end position="489"/>
    </location>
</feature>
<evidence type="ECO:0000256" key="3">
    <source>
        <dbReference type="ARBA" id="ARBA00022679"/>
    </source>
</evidence>
<dbReference type="PANTHER" id="PTHR22967">
    <property type="entry name" value="SERINE/THREONINE PROTEIN KINASE"/>
    <property type="match status" value="1"/>
</dbReference>
<dbReference type="RefSeq" id="XP_051443258.1">
    <property type="nucleotide sequence ID" value="XM_051593075.1"/>
</dbReference>
<dbReference type="EMBL" id="MU620931">
    <property type="protein sequence ID" value="KAI8578254.1"/>
    <property type="molecule type" value="Genomic_DNA"/>
</dbReference>
<keyword evidence="10" id="KW-1133">Transmembrane helix</keyword>
<dbReference type="GO" id="GO:0000147">
    <property type="term" value="P:actin cortical patch assembly"/>
    <property type="evidence" value="ECO:0007669"/>
    <property type="project" value="TreeGrafter"/>
</dbReference>
<dbReference type="InterPro" id="IPR000719">
    <property type="entry name" value="Prot_kinase_dom"/>
</dbReference>
<accession>A0AAD5E7R9</accession>
<evidence type="ECO:0000256" key="9">
    <source>
        <dbReference type="SAM" id="MobiDB-lite"/>
    </source>
</evidence>
<keyword evidence="6" id="KW-0067">ATP-binding</keyword>
<evidence type="ECO:0000259" key="11">
    <source>
        <dbReference type="PROSITE" id="PS50011"/>
    </source>
</evidence>
<comment type="catalytic activity">
    <reaction evidence="7">
        <text>L-threonyl-[protein] + ATP = O-phospho-L-threonyl-[protein] + ADP + H(+)</text>
        <dbReference type="Rhea" id="RHEA:46608"/>
        <dbReference type="Rhea" id="RHEA-COMP:11060"/>
        <dbReference type="Rhea" id="RHEA-COMP:11605"/>
        <dbReference type="ChEBI" id="CHEBI:15378"/>
        <dbReference type="ChEBI" id="CHEBI:30013"/>
        <dbReference type="ChEBI" id="CHEBI:30616"/>
        <dbReference type="ChEBI" id="CHEBI:61977"/>
        <dbReference type="ChEBI" id="CHEBI:456216"/>
        <dbReference type="EC" id="2.7.11.1"/>
    </reaction>
</comment>
<keyword evidence="4" id="KW-0547">Nucleotide-binding</keyword>
<evidence type="ECO:0000256" key="6">
    <source>
        <dbReference type="ARBA" id="ARBA00022840"/>
    </source>
</evidence>
<sequence length="642" mass="72084">MPTLAPGKLVNVGDIPVVVVRLLAEGGFSQVYLVTLDIDDPNIKTRQAVLKQMLVKDEATLEKFKKEIDVMKRLTGHKNIVEYFASGITELEQDAGPYKYEVLILMEYSSGGEVVDLMNSRIDNNRMTESEIINIFADVCEAVLWMHSCKPAIMHRDLKVENVLVSEDGVYKLCDYGSATTVDTVDSIISQGRIEVLEDDISTQTTLQYRAPELIDVSRHRPISEKVDIWALGILLYKLCYYTTPFEENSEINILHVSYTFPKAPHYSLALQQLISSMLRENPDDRPNIEQVKKRVEELRISPPTKKKQQLNGKDNAGVKSNGSSRRHKNDRGVAKESKAKKHTYQELDEFVDDPYAVPGQRSRHHKEPQSRAISYLPYSNHPENHYAPFNEPMYIEDDLASVDQTTNKKSSTLHDSIAMEAVDYLPNDSQSMDHLTSAPKHGSNHLSLSLPSKRKQAKRSCCGISRRVCVYSWFGFIIVVGIIWYFVWPRTPELYVGGASLHSDPQWSNVSSVYSLETSWNINFTADNSVNWVPTQIQNMHFLAYDPLTGATFGTADTGHFVLASKAQTIITIPMNIAYNTTSVIDPTFQNLYNACGPQKSGNYSQQILRIAFTVTHYISGMVGSTSASIMPSGSFACPIS</sequence>
<keyword evidence="3" id="KW-0808">Transferase</keyword>
<gene>
    <name evidence="12" type="ORF">K450DRAFT_273049</name>
</gene>
<feature type="region of interest" description="Disordered" evidence="9">
    <location>
        <begin position="431"/>
        <end position="452"/>
    </location>
</feature>
<keyword evidence="10" id="KW-0472">Membrane</keyword>
<keyword evidence="10" id="KW-0812">Transmembrane</keyword>
<dbReference type="SUPFAM" id="SSF56112">
    <property type="entry name" value="Protein kinase-like (PK-like)"/>
    <property type="match status" value="1"/>
</dbReference>
<dbReference type="AlphaFoldDB" id="A0AAD5E7R9"/>
<dbReference type="GO" id="GO:0007015">
    <property type="term" value="P:actin filament organization"/>
    <property type="evidence" value="ECO:0007669"/>
    <property type="project" value="TreeGrafter"/>
</dbReference>
<dbReference type="PROSITE" id="PS00108">
    <property type="entry name" value="PROTEIN_KINASE_ST"/>
    <property type="match status" value="1"/>
</dbReference>
<evidence type="ECO:0000256" key="2">
    <source>
        <dbReference type="ARBA" id="ARBA00022527"/>
    </source>
</evidence>
<keyword evidence="2" id="KW-0723">Serine/threonine-protein kinase</keyword>
<comment type="catalytic activity">
    <reaction evidence="8">
        <text>L-seryl-[protein] + ATP = O-phospho-L-seryl-[protein] + ADP + H(+)</text>
        <dbReference type="Rhea" id="RHEA:17989"/>
        <dbReference type="Rhea" id="RHEA-COMP:9863"/>
        <dbReference type="Rhea" id="RHEA-COMP:11604"/>
        <dbReference type="ChEBI" id="CHEBI:15378"/>
        <dbReference type="ChEBI" id="CHEBI:29999"/>
        <dbReference type="ChEBI" id="CHEBI:30616"/>
        <dbReference type="ChEBI" id="CHEBI:83421"/>
        <dbReference type="ChEBI" id="CHEBI:456216"/>
        <dbReference type="EC" id="2.7.11.1"/>
    </reaction>
</comment>
<reference evidence="12" key="2">
    <citation type="journal article" date="2022" name="Proc. Natl. Acad. Sci. U.S.A.">
        <title>Diploid-dominant life cycles characterize the early evolution of Fungi.</title>
        <authorList>
            <person name="Amses K.R."/>
            <person name="Simmons D.R."/>
            <person name="Longcore J.E."/>
            <person name="Mondo S.J."/>
            <person name="Seto K."/>
            <person name="Jeronimo G.H."/>
            <person name="Bonds A.E."/>
            <person name="Quandt C.A."/>
            <person name="Davis W.J."/>
            <person name="Chang Y."/>
            <person name="Federici B.A."/>
            <person name="Kuo A."/>
            <person name="LaButti K."/>
            <person name="Pangilinan J."/>
            <person name="Andreopoulos W."/>
            <person name="Tritt A."/>
            <person name="Riley R."/>
            <person name="Hundley H."/>
            <person name="Johnson J."/>
            <person name="Lipzen A."/>
            <person name="Barry K."/>
            <person name="Lang B.F."/>
            <person name="Cuomo C.A."/>
            <person name="Buchler N.E."/>
            <person name="Grigoriev I.V."/>
            <person name="Spatafora J.W."/>
            <person name="Stajich J.E."/>
            <person name="James T.Y."/>
        </authorList>
    </citation>
    <scope>NUCLEOTIDE SEQUENCE</scope>
    <source>
        <strain evidence="12">AG</strain>
    </source>
</reference>
<name>A0AAD5E7R9_UMBRA</name>
<dbReference type="SMART" id="SM00220">
    <property type="entry name" value="S_TKc"/>
    <property type="match status" value="1"/>
</dbReference>
<evidence type="ECO:0000256" key="1">
    <source>
        <dbReference type="ARBA" id="ARBA00012513"/>
    </source>
</evidence>
<evidence type="ECO:0000256" key="4">
    <source>
        <dbReference type="ARBA" id="ARBA00022741"/>
    </source>
</evidence>
<evidence type="ECO:0000313" key="13">
    <source>
        <dbReference type="Proteomes" id="UP001206595"/>
    </source>
</evidence>
<dbReference type="EC" id="2.7.11.1" evidence="1"/>
<dbReference type="GO" id="GO:0004674">
    <property type="term" value="F:protein serine/threonine kinase activity"/>
    <property type="evidence" value="ECO:0007669"/>
    <property type="project" value="UniProtKB-KW"/>
</dbReference>
<dbReference type="Gene3D" id="1.10.510.10">
    <property type="entry name" value="Transferase(Phosphotransferase) domain 1"/>
    <property type="match status" value="1"/>
</dbReference>
<dbReference type="Proteomes" id="UP001206595">
    <property type="component" value="Unassembled WGS sequence"/>
</dbReference>
<dbReference type="InterPro" id="IPR008271">
    <property type="entry name" value="Ser/Thr_kinase_AS"/>
</dbReference>
<dbReference type="GO" id="GO:0005737">
    <property type="term" value="C:cytoplasm"/>
    <property type="evidence" value="ECO:0007669"/>
    <property type="project" value="TreeGrafter"/>
</dbReference>
<dbReference type="GeneID" id="75918417"/>
<protein>
    <recommendedName>
        <fullName evidence="1">non-specific serine/threonine protein kinase</fullName>
        <ecNumber evidence="1">2.7.11.1</ecNumber>
    </recommendedName>
</protein>
<evidence type="ECO:0000256" key="5">
    <source>
        <dbReference type="ARBA" id="ARBA00022777"/>
    </source>
</evidence>
<dbReference type="Pfam" id="PF00069">
    <property type="entry name" value="Pkinase"/>
    <property type="match status" value="1"/>
</dbReference>
<dbReference type="GO" id="GO:0005524">
    <property type="term" value="F:ATP binding"/>
    <property type="evidence" value="ECO:0007669"/>
    <property type="project" value="UniProtKB-KW"/>
</dbReference>
<keyword evidence="13" id="KW-1185">Reference proteome</keyword>